<dbReference type="AlphaFoldDB" id="A0A9E9LF78"/>
<gene>
    <name evidence="3" type="ORF">NB646_02125</name>
</gene>
<dbReference type="GO" id="GO:0005829">
    <property type="term" value="C:cytosol"/>
    <property type="evidence" value="ECO:0007669"/>
    <property type="project" value="TreeGrafter"/>
</dbReference>
<evidence type="ECO:0000313" key="3">
    <source>
        <dbReference type="EMBL" id="WAV91579.1"/>
    </source>
</evidence>
<organism evidence="3">
    <name type="scientific">Oxalobacter aliiformigenes</name>
    <dbReference type="NCBI Taxonomy" id="2946593"/>
    <lineage>
        <taxon>Bacteria</taxon>
        <taxon>Pseudomonadati</taxon>
        <taxon>Pseudomonadota</taxon>
        <taxon>Betaproteobacteria</taxon>
        <taxon>Burkholderiales</taxon>
        <taxon>Oxalobacteraceae</taxon>
        <taxon>Oxalobacter</taxon>
    </lineage>
</organism>
<proteinExistence type="inferred from homology"/>
<dbReference type="EMBL" id="CP098251">
    <property type="protein sequence ID" value="WAV91579.1"/>
    <property type="molecule type" value="Genomic_DNA"/>
</dbReference>
<comment type="function">
    <text evidence="2">Nucleotide-binding protein.</text>
</comment>
<dbReference type="GO" id="GO:0000166">
    <property type="term" value="F:nucleotide binding"/>
    <property type="evidence" value="ECO:0007669"/>
    <property type="project" value="UniProtKB-UniRule"/>
</dbReference>
<dbReference type="NCBIfam" id="NF003819">
    <property type="entry name" value="PRK05412.1"/>
    <property type="match status" value="1"/>
</dbReference>
<dbReference type="InterPro" id="IPR036183">
    <property type="entry name" value="YajQ-like_sf"/>
</dbReference>
<dbReference type="PANTHER" id="PTHR30476">
    <property type="entry name" value="UPF0234 PROTEIN YAJQ"/>
    <property type="match status" value="1"/>
</dbReference>
<dbReference type="Proteomes" id="UP001164819">
    <property type="component" value="Chromosome"/>
</dbReference>
<dbReference type="HAMAP" id="MF_00632">
    <property type="entry name" value="UPF0234"/>
    <property type="match status" value="1"/>
</dbReference>
<dbReference type="CDD" id="cd11740">
    <property type="entry name" value="YajQ_like"/>
    <property type="match status" value="1"/>
</dbReference>
<evidence type="ECO:0000256" key="2">
    <source>
        <dbReference type="HAMAP-Rule" id="MF_00632"/>
    </source>
</evidence>
<dbReference type="InterPro" id="IPR035570">
    <property type="entry name" value="UPF0234_N"/>
</dbReference>
<sequence>MPSFDVVSEANMVEVRNAVDQTNKEIGTRFDFRGSDARVEQKEYELTVFADSEFQLGQVKDVLTNKMAKRKVDVRFLDEGKIEKIGGDKVKQIVAVKNGIESNNAKKIVKLVKDNKLKVQASIQGDAVRVTGAKKDDLQATMAMLRKEISEIPLEFNNFRN</sequence>
<dbReference type="PANTHER" id="PTHR30476:SF0">
    <property type="entry name" value="UPF0234 PROTEIN YAJQ"/>
    <property type="match status" value="1"/>
</dbReference>
<protein>
    <recommendedName>
        <fullName evidence="2">Nucleotide-binding protein NB646_02125</fullName>
    </recommendedName>
</protein>
<name>A0A9E9LF78_9BURK</name>
<dbReference type="Gene3D" id="3.30.70.990">
    <property type="entry name" value="YajQ-like, domain 2"/>
    <property type="match status" value="1"/>
</dbReference>
<dbReference type="RefSeq" id="WP_269316107.1">
    <property type="nucleotide sequence ID" value="NZ_CP098251.1"/>
</dbReference>
<accession>A0A9E9LF78</accession>
<dbReference type="Pfam" id="PF04461">
    <property type="entry name" value="YajQ"/>
    <property type="match status" value="1"/>
</dbReference>
<comment type="similarity">
    <text evidence="2">Belongs to the YajQ family.</text>
</comment>
<dbReference type="SUPFAM" id="SSF89963">
    <property type="entry name" value="YajQ-like"/>
    <property type="match status" value="2"/>
</dbReference>
<keyword evidence="1 2" id="KW-0547">Nucleotide-binding</keyword>
<dbReference type="InterPro" id="IPR007551">
    <property type="entry name" value="YajQ/Smlt4090-like"/>
</dbReference>
<evidence type="ECO:0000256" key="1">
    <source>
        <dbReference type="ARBA" id="ARBA00022741"/>
    </source>
</evidence>
<reference evidence="3" key="1">
    <citation type="journal article" date="2022" name="Front. Microbiol.">
        <title>New perspectives on an old grouping: The genomic and phenotypic variability of Oxalobacter formigenes and the implications for calcium oxalate stone prevention.</title>
        <authorList>
            <person name="Chmiel J.A."/>
            <person name="Carr C."/>
            <person name="Stuivenberg G.A."/>
            <person name="Venema R."/>
            <person name="Chanyi R.M."/>
            <person name="Al K.F."/>
            <person name="Giguere D."/>
            <person name="Say H."/>
            <person name="Akouris P.P."/>
            <person name="Dominguez Romero S.A."/>
            <person name="Kwong A."/>
            <person name="Tai V."/>
            <person name="Koval S.F."/>
            <person name="Razvi H."/>
            <person name="Bjazevic J."/>
            <person name="Burton J.P."/>
        </authorList>
    </citation>
    <scope>NUCLEOTIDE SEQUENCE</scope>
    <source>
        <strain evidence="3">OxK</strain>
    </source>
</reference>